<protein>
    <recommendedName>
        <fullName evidence="2">non-specific serine/threonine protein kinase</fullName>
        <ecNumber evidence="2">2.7.11.1</ecNumber>
    </recommendedName>
</protein>
<dbReference type="InterPro" id="IPR047117">
    <property type="entry name" value="PERK1-13-like"/>
</dbReference>
<dbReference type="SUPFAM" id="SSF56112">
    <property type="entry name" value="Protein kinase-like (PK-like)"/>
    <property type="match status" value="1"/>
</dbReference>
<dbReference type="EC" id="2.7.11.1" evidence="2"/>
<dbReference type="Gene3D" id="1.10.510.10">
    <property type="entry name" value="Transferase(Phosphotransferase) domain 1"/>
    <property type="match status" value="1"/>
</dbReference>
<evidence type="ECO:0000256" key="2">
    <source>
        <dbReference type="ARBA" id="ARBA00012513"/>
    </source>
</evidence>
<evidence type="ECO:0000313" key="15">
    <source>
        <dbReference type="Proteomes" id="UP001179952"/>
    </source>
</evidence>
<sequence length="246" mass="27450">MVLDLIYTKLDDKLTILPILENYEETQNVASSDPVASLPEQDRGNDTGSVDWRQRLQIAIDVAKGLEHLHSECEPRIVHRDIKSENILLDEKLVAKVADFGLCKIFARGCHSCHDKSHGYYSTHALNEKSDVYSYGVVLHELITGKSAIIKELTPAHLHMTNWVRAQANIKDVADLILEGKYHMMSLDKAIKIAKKCTSLKPASRPSMSIVVSQLGVCLDIEKHRRNQNNNTGSSSGSFFTPPSTM</sequence>
<comment type="caution">
    <text evidence="14">The sequence shown here is derived from an EMBL/GenBank/DDBJ whole genome shotgun (WGS) entry which is preliminary data.</text>
</comment>
<dbReference type="InterPro" id="IPR008271">
    <property type="entry name" value="Ser/Thr_kinase_AS"/>
</dbReference>
<organism evidence="14 15">
    <name type="scientific">Acorus gramineus</name>
    <name type="common">Dwarf sweet flag</name>
    <dbReference type="NCBI Taxonomy" id="55184"/>
    <lineage>
        <taxon>Eukaryota</taxon>
        <taxon>Viridiplantae</taxon>
        <taxon>Streptophyta</taxon>
        <taxon>Embryophyta</taxon>
        <taxon>Tracheophyta</taxon>
        <taxon>Spermatophyta</taxon>
        <taxon>Magnoliopsida</taxon>
        <taxon>Liliopsida</taxon>
        <taxon>Acoraceae</taxon>
        <taxon>Acorus</taxon>
    </lineage>
</organism>
<keyword evidence="14" id="KW-0675">Receptor</keyword>
<reference evidence="14" key="2">
    <citation type="submission" date="2023-06" db="EMBL/GenBank/DDBJ databases">
        <authorList>
            <person name="Ma L."/>
            <person name="Liu K.-W."/>
            <person name="Li Z."/>
            <person name="Hsiao Y.-Y."/>
            <person name="Qi Y."/>
            <person name="Fu T."/>
            <person name="Tang G."/>
            <person name="Zhang D."/>
            <person name="Sun W.-H."/>
            <person name="Liu D.-K."/>
            <person name="Li Y."/>
            <person name="Chen G.-Z."/>
            <person name="Liu X.-D."/>
            <person name="Liao X.-Y."/>
            <person name="Jiang Y.-T."/>
            <person name="Yu X."/>
            <person name="Hao Y."/>
            <person name="Huang J."/>
            <person name="Zhao X.-W."/>
            <person name="Ke S."/>
            <person name="Chen Y.-Y."/>
            <person name="Wu W.-L."/>
            <person name="Hsu J.-L."/>
            <person name="Lin Y.-F."/>
            <person name="Huang M.-D."/>
            <person name="Li C.-Y."/>
            <person name="Huang L."/>
            <person name="Wang Z.-W."/>
            <person name="Zhao X."/>
            <person name="Zhong W.-Y."/>
            <person name="Peng D.-H."/>
            <person name="Ahmad S."/>
            <person name="Lan S."/>
            <person name="Zhang J.-S."/>
            <person name="Tsai W.-C."/>
            <person name="Van De Peer Y."/>
            <person name="Liu Z.-J."/>
        </authorList>
    </citation>
    <scope>NUCLEOTIDE SEQUENCE</scope>
    <source>
        <strain evidence="14">SCP</strain>
        <tissue evidence="14">Leaves</tissue>
    </source>
</reference>
<feature type="compositionally biased region" description="Low complexity" evidence="12">
    <location>
        <begin position="229"/>
        <end position="246"/>
    </location>
</feature>
<evidence type="ECO:0000256" key="11">
    <source>
        <dbReference type="ARBA" id="ARBA00048679"/>
    </source>
</evidence>
<name>A0AAV8ZXP8_ACOGR</name>
<evidence type="ECO:0000259" key="13">
    <source>
        <dbReference type="PROSITE" id="PS50011"/>
    </source>
</evidence>
<dbReference type="Pfam" id="PF00069">
    <property type="entry name" value="Pkinase"/>
    <property type="match status" value="1"/>
</dbReference>
<comment type="catalytic activity">
    <reaction evidence="10">
        <text>L-threonyl-[protein] + ATP = O-phospho-L-threonyl-[protein] + ADP + H(+)</text>
        <dbReference type="Rhea" id="RHEA:46608"/>
        <dbReference type="Rhea" id="RHEA-COMP:11060"/>
        <dbReference type="Rhea" id="RHEA-COMP:11605"/>
        <dbReference type="ChEBI" id="CHEBI:15378"/>
        <dbReference type="ChEBI" id="CHEBI:30013"/>
        <dbReference type="ChEBI" id="CHEBI:30616"/>
        <dbReference type="ChEBI" id="CHEBI:61977"/>
        <dbReference type="ChEBI" id="CHEBI:456216"/>
        <dbReference type="EC" id="2.7.11.1"/>
    </reaction>
</comment>
<dbReference type="PANTHER" id="PTHR47982:SF70">
    <property type="entry name" value="PROTEIN KINASE SUPERFAMILY PROTEIN"/>
    <property type="match status" value="1"/>
</dbReference>
<evidence type="ECO:0000256" key="8">
    <source>
        <dbReference type="ARBA" id="ARBA00022989"/>
    </source>
</evidence>
<keyword evidence="15" id="KW-1185">Reference proteome</keyword>
<proteinExistence type="predicted"/>
<feature type="region of interest" description="Disordered" evidence="12">
    <location>
        <begin position="226"/>
        <end position="246"/>
    </location>
</feature>
<keyword evidence="6" id="KW-0547">Nucleotide-binding</keyword>
<accession>A0AAV8ZXP8</accession>
<keyword evidence="9" id="KW-0472">Membrane</keyword>
<dbReference type="InterPro" id="IPR000719">
    <property type="entry name" value="Prot_kinase_dom"/>
</dbReference>
<keyword evidence="8" id="KW-1133">Transmembrane helix</keyword>
<dbReference type="AlphaFoldDB" id="A0AAV8ZXP8"/>
<evidence type="ECO:0000256" key="12">
    <source>
        <dbReference type="SAM" id="MobiDB-lite"/>
    </source>
</evidence>
<comment type="subcellular location">
    <subcellularLocation>
        <location evidence="1">Cell membrane</location>
        <topology evidence="1">Single-pass membrane protein</topology>
    </subcellularLocation>
</comment>
<evidence type="ECO:0000256" key="6">
    <source>
        <dbReference type="ARBA" id="ARBA00022741"/>
    </source>
</evidence>
<evidence type="ECO:0000256" key="1">
    <source>
        <dbReference type="ARBA" id="ARBA00004162"/>
    </source>
</evidence>
<dbReference type="GO" id="GO:0004674">
    <property type="term" value="F:protein serine/threonine kinase activity"/>
    <property type="evidence" value="ECO:0007669"/>
    <property type="project" value="UniProtKB-KW"/>
</dbReference>
<feature type="domain" description="Protein kinase" evidence="13">
    <location>
        <begin position="1"/>
        <end position="217"/>
    </location>
</feature>
<evidence type="ECO:0000256" key="3">
    <source>
        <dbReference type="ARBA" id="ARBA00022527"/>
    </source>
</evidence>
<evidence type="ECO:0000256" key="7">
    <source>
        <dbReference type="ARBA" id="ARBA00022840"/>
    </source>
</evidence>
<dbReference type="PROSITE" id="PS00108">
    <property type="entry name" value="PROTEIN_KINASE_ST"/>
    <property type="match status" value="1"/>
</dbReference>
<keyword evidence="7" id="KW-0067">ATP-binding</keyword>
<keyword evidence="4" id="KW-0808">Transferase</keyword>
<dbReference type="EMBL" id="JAUJYN010000049">
    <property type="protein sequence ID" value="KAK1257321.1"/>
    <property type="molecule type" value="Genomic_DNA"/>
</dbReference>
<keyword evidence="3" id="KW-0723">Serine/threonine-protein kinase</keyword>
<evidence type="ECO:0000313" key="14">
    <source>
        <dbReference type="EMBL" id="KAK1257321.1"/>
    </source>
</evidence>
<dbReference type="SMART" id="SM00220">
    <property type="entry name" value="S_TKc"/>
    <property type="match status" value="1"/>
</dbReference>
<evidence type="ECO:0000256" key="9">
    <source>
        <dbReference type="ARBA" id="ARBA00023136"/>
    </source>
</evidence>
<dbReference type="PANTHER" id="PTHR47982">
    <property type="entry name" value="PROLINE-RICH RECEPTOR-LIKE PROTEIN KINASE PERK4"/>
    <property type="match status" value="1"/>
</dbReference>
<dbReference type="GO" id="GO:0005886">
    <property type="term" value="C:plasma membrane"/>
    <property type="evidence" value="ECO:0007669"/>
    <property type="project" value="UniProtKB-SubCell"/>
</dbReference>
<dbReference type="InterPro" id="IPR011009">
    <property type="entry name" value="Kinase-like_dom_sf"/>
</dbReference>
<keyword evidence="5" id="KW-0812">Transmembrane</keyword>
<evidence type="ECO:0000256" key="10">
    <source>
        <dbReference type="ARBA" id="ARBA00047899"/>
    </source>
</evidence>
<dbReference type="GO" id="GO:0005524">
    <property type="term" value="F:ATP binding"/>
    <property type="evidence" value="ECO:0007669"/>
    <property type="project" value="UniProtKB-KW"/>
</dbReference>
<evidence type="ECO:0000256" key="5">
    <source>
        <dbReference type="ARBA" id="ARBA00022692"/>
    </source>
</evidence>
<dbReference type="PROSITE" id="PS50011">
    <property type="entry name" value="PROTEIN_KINASE_DOM"/>
    <property type="match status" value="1"/>
</dbReference>
<dbReference type="Proteomes" id="UP001179952">
    <property type="component" value="Unassembled WGS sequence"/>
</dbReference>
<gene>
    <name evidence="14" type="ORF">QJS04_geneDACA023631</name>
</gene>
<evidence type="ECO:0000256" key="4">
    <source>
        <dbReference type="ARBA" id="ARBA00022679"/>
    </source>
</evidence>
<keyword evidence="14" id="KW-0418">Kinase</keyword>
<reference evidence="14" key="1">
    <citation type="journal article" date="2023" name="Nat. Commun.">
        <title>Diploid and tetraploid genomes of Acorus and the evolution of monocots.</title>
        <authorList>
            <person name="Ma L."/>
            <person name="Liu K.W."/>
            <person name="Li Z."/>
            <person name="Hsiao Y.Y."/>
            <person name="Qi Y."/>
            <person name="Fu T."/>
            <person name="Tang G.D."/>
            <person name="Zhang D."/>
            <person name="Sun W.H."/>
            <person name="Liu D.K."/>
            <person name="Li Y."/>
            <person name="Chen G.Z."/>
            <person name="Liu X.D."/>
            <person name="Liao X.Y."/>
            <person name="Jiang Y.T."/>
            <person name="Yu X."/>
            <person name="Hao Y."/>
            <person name="Huang J."/>
            <person name="Zhao X.W."/>
            <person name="Ke S."/>
            <person name="Chen Y.Y."/>
            <person name="Wu W.L."/>
            <person name="Hsu J.L."/>
            <person name="Lin Y.F."/>
            <person name="Huang M.D."/>
            <person name="Li C.Y."/>
            <person name="Huang L."/>
            <person name="Wang Z.W."/>
            <person name="Zhao X."/>
            <person name="Zhong W.Y."/>
            <person name="Peng D.H."/>
            <person name="Ahmad S."/>
            <person name="Lan S."/>
            <person name="Zhang J.S."/>
            <person name="Tsai W.C."/>
            <person name="Van de Peer Y."/>
            <person name="Liu Z.J."/>
        </authorList>
    </citation>
    <scope>NUCLEOTIDE SEQUENCE</scope>
    <source>
        <strain evidence="14">SCP</strain>
    </source>
</reference>
<comment type="catalytic activity">
    <reaction evidence="11">
        <text>L-seryl-[protein] + ATP = O-phospho-L-seryl-[protein] + ADP + H(+)</text>
        <dbReference type="Rhea" id="RHEA:17989"/>
        <dbReference type="Rhea" id="RHEA-COMP:9863"/>
        <dbReference type="Rhea" id="RHEA-COMP:11604"/>
        <dbReference type="ChEBI" id="CHEBI:15378"/>
        <dbReference type="ChEBI" id="CHEBI:29999"/>
        <dbReference type="ChEBI" id="CHEBI:30616"/>
        <dbReference type="ChEBI" id="CHEBI:83421"/>
        <dbReference type="ChEBI" id="CHEBI:456216"/>
        <dbReference type="EC" id="2.7.11.1"/>
    </reaction>
</comment>